<dbReference type="Proteomes" id="UP000433483">
    <property type="component" value="Unassembled WGS sequence"/>
</dbReference>
<name>A0A6A3UYH8_9STRA</name>
<protein>
    <submittedName>
        <fullName evidence="1">Uncharacterized protein</fullName>
    </submittedName>
</protein>
<dbReference type="AlphaFoldDB" id="A0A6A3UYH8"/>
<dbReference type="EMBL" id="QXGB01008794">
    <property type="protein sequence ID" value="KAE9157524.1"/>
    <property type="molecule type" value="Genomic_DNA"/>
</dbReference>
<comment type="caution">
    <text evidence="1">The sequence shown here is derived from an EMBL/GenBank/DDBJ whole genome shotgun (WGS) entry which is preliminary data.</text>
</comment>
<gene>
    <name evidence="1" type="ORF">PF005_g32798</name>
</gene>
<proteinExistence type="predicted"/>
<organism evidence="1 2">
    <name type="scientific">Phytophthora fragariae</name>
    <dbReference type="NCBI Taxonomy" id="53985"/>
    <lineage>
        <taxon>Eukaryota</taxon>
        <taxon>Sar</taxon>
        <taxon>Stramenopiles</taxon>
        <taxon>Oomycota</taxon>
        <taxon>Peronosporomycetes</taxon>
        <taxon>Peronosporales</taxon>
        <taxon>Peronosporaceae</taxon>
        <taxon>Phytophthora</taxon>
    </lineage>
</organism>
<sequence length="64" mass="7153">MPPVATLVKLQTFDSPRLAIAALVVAFVLTMKDEMVPFNWLKLRTPAAMERRAVPLWPVQSASM</sequence>
<reference evidence="1 2" key="1">
    <citation type="submission" date="2018-08" db="EMBL/GenBank/DDBJ databases">
        <title>Genomic investigation of the strawberry pathogen Phytophthora fragariae indicates pathogenicity is determined by transcriptional variation in three key races.</title>
        <authorList>
            <person name="Adams T.M."/>
            <person name="Armitage A.D."/>
            <person name="Sobczyk M.K."/>
            <person name="Bates H.J."/>
            <person name="Dunwell J.M."/>
            <person name="Nellist C.F."/>
            <person name="Harrison R.J."/>
        </authorList>
    </citation>
    <scope>NUCLEOTIDE SEQUENCE [LARGE SCALE GENOMIC DNA]</scope>
    <source>
        <strain evidence="1 2">NOV-27</strain>
    </source>
</reference>
<evidence type="ECO:0000313" key="2">
    <source>
        <dbReference type="Proteomes" id="UP000433483"/>
    </source>
</evidence>
<accession>A0A6A3UYH8</accession>
<evidence type="ECO:0000313" key="1">
    <source>
        <dbReference type="EMBL" id="KAE9157524.1"/>
    </source>
</evidence>
<keyword evidence="2" id="KW-1185">Reference proteome</keyword>